<keyword evidence="1" id="KW-0732">Signal</keyword>
<feature type="signal peptide" evidence="1">
    <location>
        <begin position="1"/>
        <end position="20"/>
    </location>
</feature>
<feature type="non-terminal residue" evidence="2">
    <location>
        <position position="1"/>
    </location>
</feature>
<dbReference type="EMBL" id="FNJI01000024">
    <property type="protein sequence ID" value="SDP53975.1"/>
    <property type="molecule type" value="Genomic_DNA"/>
</dbReference>
<dbReference type="AlphaFoldDB" id="A0A1H0TJH9"/>
<dbReference type="Proteomes" id="UP000199073">
    <property type="component" value="Unassembled WGS sequence"/>
</dbReference>
<sequence>KNLSGIFTILMMLAFLVDQAQQLSCWLFQAALVKGRIKRTLWELIRSTMQLFEVDSMERVLRIIVFGSKEAFKT</sequence>
<feature type="chain" id="PRO_5011742061" evidence="1">
    <location>
        <begin position="21"/>
        <end position="74"/>
    </location>
</feature>
<reference evidence="2 3" key="1">
    <citation type="submission" date="2016-10" db="EMBL/GenBank/DDBJ databases">
        <authorList>
            <person name="de Groot N.N."/>
        </authorList>
    </citation>
    <scope>NUCLEOTIDE SEQUENCE [LARGE SCALE GENOMIC DNA]</scope>
    <source>
        <strain evidence="2 3">DSM 12130</strain>
    </source>
</reference>
<evidence type="ECO:0000256" key="1">
    <source>
        <dbReference type="SAM" id="SignalP"/>
    </source>
</evidence>
<accession>A0A1H0TJH9</accession>
<gene>
    <name evidence="2" type="ORF">SAMN05660330_03129</name>
</gene>
<keyword evidence="3" id="KW-1185">Reference proteome</keyword>
<name>A0A1H0TJH9_9BACT</name>
<evidence type="ECO:0000313" key="3">
    <source>
        <dbReference type="Proteomes" id="UP000199073"/>
    </source>
</evidence>
<organism evidence="2 3">
    <name type="scientific">Desulforhopalus singaporensis</name>
    <dbReference type="NCBI Taxonomy" id="91360"/>
    <lineage>
        <taxon>Bacteria</taxon>
        <taxon>Pseudomonadati</taxon>
        <taxon>Thermodesulfobacteriota</taxon>
        <taxon>Desulfobulbia</taxon>
        <taxon>Desulfobulbales</taxon>
        <taxon>Desulfocapsaceae</taxon>
        <taxon>Desulforhopalus</taxon>
    </lineage>
</organism>
<evidence type="ECO:0000313" key="2">
    <source>
        <dbReference type="EMBL" id="SDP53975.1"/>
    </source>
</evidence>
<protein>
    <submittedName>
        <fullName evidence="2">Uncharacterized protein</fullName>
    </submittedName>
</protein>
<proteinExistence type="predicted"/>